<evidence type="ECO:0000256" key="1">
    <source>
        <dbReference type="ARBA" id="ARBA00008874"/>
    </source>
</evidence>
<evidence type="ECO:0000256" key="6">
    <source>
        <dbReference type="ARBA" id="ARBA00022777"/>
    </source>
</evidence>
<evidence type="ECO:0000313" key="15">
    <source>
        <dbReference type="Proteomes" id="UP001527925"/>
    </source>
</evidence>
<gene>
    <name evidence="14" type="ORF">HK105_206298</name>
</gene>
<keyword evidence="12" id="KW-1133">Transmembrane helix</keyword>
<evidence type="ECO:0000259" key="13">
    <source>
        <dbReference type="PROSITE" id="PS50011"/>
    </source>
</evidence>
<feature type="compositionally biased region" description="Acidic residues" evidence="11">
    <location>
        <begin position="726"/>
        <end position="746"/>
    </location>
</feature>
<feature type="binding site" evidence="10">
    <location>
        <position position="69"/>
    </location>
    <ligand>
        <name>ATP</name>
        <dbReference type="ChEBI" id="CHEBI:30616"/>
    </ligand>
</feature>
<dbReference type="InterPro" id="IPR011009">
    <property type="entry name" value="Kinase-like_dom_sf"/>
</dbReference>
<evidence type="ECO:0000256" key="4">
    <source>
        <dbReference type="ARBA" id="ARBA00022679"/>
    </source>
</evidence>
<dbReference type="Gene3D" id="1.10.510.10">
    <property type="entry name" value="Transferase(Phosphotransferase) domain 1"/>
    <property type="match status" value="1"/>
</dbReference>
<proteinExistence type="inferred from homology"/>
<dbReference type="Pfam" id="PF00069">
    <property type="entry name" value="Pkinase"/>
    <property type="match status" value="1"/>
</dbReference>
<feature type="domain" description="Protein kinase" evidence="13">
    <location>
        <begin position="40"/>
        <end position="293"/>
    </location>
</feature>
<feature type="transmembrane region" description="Helical" evidence="12">
    <location>
        <begin position="974"/>
        <end position="994"/>
    </location>
</feature>
<evidence type="ECO:0000256" key="3">
    <source>
        <dbReference type="ARBA" id="ARBA00022527"/>
    </source>
</evidence>
<evidence type="ECO:0000256" key="2">
    <source>
        <dbReference type="ARBA" id="ARBA00012513"/>
    </source>
</evidence>
<evidence type="ECO:0000256" key="7">
    <source>
        <dbReference type="ARBA" id="ARBA00022840"/>
    </source>
</evidence>
<dbReference type="Proteomes" id="UP001527925">
    <property type="component" value="Unassembled WGS sequence"/>
</dbReference>
<keyword evidence="5 10" id="KW-0547">Nucleotide-binding</keyword>
<dbReference type="EC" id="2.7.11.1" evidence="2"/>
<dbReference type="PROSITE" id="PS00108">
    <property type="entry name" value="PROTEIN_KINASE_ST"/>
    <property type="match status" value="1"/>
</dbReference>
<dbReference type="EMBL" id="JADGIZ020000036">
    <property type="protein sequence ID" value="KAL2914203.1"/>
    <property type="molecule type" value="Genomic_DNA"/>
</dbReference>
<dbReference type="SMART" id="SM00220">
    <property type="entry name" value="S_TKc"/>
    <property type="match status" value="1"/>
</dbReference>
<evidence type="ECO:0000256" key="12">
    <source>
        <dbReference type="SAM" id="Phobius"/>
    </source>
</evidence>
<keyword evidence="15" id="KW-1185">Reference proteome</keyword>
<evidence type="ECO:0000256" key="8">
    <source>
        <dbReference type="ARBA" id="ARBA00047899"/>
    </source>
</evidence>
<feature type="region of interest" description="Disordered" evidence="11">
    <location>
        <begin position="365"/>
        <end position="441"/>
    </location>
</feature>
<dbReference type="PANTHER" id="PTHR48012:SF10">
    <property type="entry name" value="FI20177P1"/>
    <property type="match status" value="1"/>
</dbReference>
<comment type="catalytic activity">
    <reaction evidence="9">
        <text>L-seryl-[protein] + ATP = O-phospho-L-seryl-[protein] + ADP + H(+)</text>
        <dbReference type="Rhea" id="RHEA:17989"/>
        <dbReference type="Rhea" id="RHEA-COMP:9863"/>
        <dbReference type="Rhea" id="RHEA-COMP:11604"/>
        <dbReference type="ChEBI" id="CHEBI:15378"/>
        <dbReference type="ChEBI" id="CHEBI:29999"/>
        <dbReference type="ChEBI" id="CHEBI:30616"/>
        <dbReference type="ChEBI" id="CHEBI:83421"/>
        <dbReference type="ChEBI" id="CHEBI:456216"/>
        <dbReference type="EC" id="2.7.11.1"/>
    </reaction>
</comment>
<keyword evidence="7 10" id="KW-0067">ATP-binding</keyword>
<protein>
    <recommendedName>
        <fullName evidence="2">non-specific serine/threonine protein kinase</fullName>
        <ecNumber evidence="2">2.7.11.1</ecNumber>
    </recommendedName>
</protein>
<dbReference type="InterPro" id="IPR017441">
    <property type="entry name" value="Protein_kinase_ATP_BS"/>
</dbReference>
<dbReference type="PROSITE" id="PS00107">
    <property type="entry name" value="PROTEIN_KINASE_ATP"/>
    <property type="match status" value="1"/>
</dbReference>
<reference evidence="14 15" key="1">
    <citation type="submission" date="2023-09" db="EMBL/GenBank/DDBJ databases">
        <title>Pangenome analysis of Batrachochytrium dendrobatidis and related Chytrids.</title>
        <authorList>
            <person name="Yacoub M.N."/>
            <person name="Stajich J.E."/>
            <person name="James T.Y."/>
        </authorList>
    </citation>
    <scope>NUCLEOTIDE SEQUENCE [LARGE SCALE GENOMIC DNA]</scope>
    <source>
        <strain evidence="14 15">JEL0888</strain>
    </source>
</reference>
<comment type="caution">
    <text evidence="14">The sequence shown here is derived from an EMBL/GenBank/DDBJ whole genome shotgun (WGS) entry which is preliminary data.</text>
</comment>
<evidence type="ECO:0000256" key="5">
    <source>
        <dbReference type="ARBA" id="ARBA00022741"/>
    </source>
</evidence>
<dbReference type="PROSITE" id="PS50011">
    <property type="entry name" value="PROTEIN_KINASE_DOM"/>
    <property type="match status" value="1"/>
</dbReference>
<evidence type="ECO:0000313" key="14">
    <source>
        <dbReference type="EMBL" id="KAL2914203.1"/>
    </source>
</evidence>
<organism evidence="14 15">
    <name type="scientific">Polyrhizophydium stewartii</name>
    <dbReference type="NCBI Taxonomy" id="2732419"/>
    <lineage>
        <taxon>Eukaryota</taxon>
        <taxon>Fungi</taxon>
        <taxon>Fungi incertae sedis</taxon>
        <taxon>Chytridiomycota</taxon>
        <taxon>Chytridiomycota incertae sedis</taxon>
        <taxon>Chytridiomycetes</taxon>
        <taxon>Rhizophydiales</taxon>
        <taxon>Rhizophydiales incertae sedis</taxon>
        <taxon>Polyrhizophydium</taxon>
    </lineage>
</organism>
<dbReference type="InterPro" id="IPR000719">
    <property type="entry name" value="Prot_kinase_dom"/>
</dbReference>
<comment type="catalytic activity">
    <reaction evidence="8">
        <text>L-threonyl-[protein] + ATP = O-phospho-L-threonyl-[protein] + ADP + H(+)</text>
        <dbReference type="Rhea" id="RHEA:46608"/>
        <dbReference type="Rhea" id="RHEA-COMP:11060"/>
        <dbReference type="Rhea" id="RHEA-COMP:11605"/>
        <dbReference type="ChEBI" id="CHEBI:15378"/>
        <dbReference type="ChEBI" id="CHEBI:30013"/>
        <dbReference type="ChEBI" id="CHEBI:30616"/>
        <dbReference type="ChEBI" id="CHEBI:61977"/>
        <dbReference type="ChEBI" id="CHEBI:456216"/>
        <dbReference type="EC" id="2.7.11.1"/>
    </reaction>
</comment>
<keyword evidence="3" id="KW-0723">Serine/threonine-protein kinase</keyword>
<evidence type="ECO:0000256" key="9">
    <source>
        <dbReference type="ARBA" id="ARBA00048679"/>
    </source>
</evidence>
<accession>A0ABR4N3Y2</accession>
<dbReference type="InterPro" id="IPR008271">
    <property type="entry name" value="Ser/Thr_kinase_AS"/>
</dbReference>
<feature type="compositionally biased region" description="Low complexity" evidence="11">
    <location>
        <begin position="377"/>
        <end position="410"/>
    </location>
</feature>
<feature type="region of interest" description="Disordered" evidence="11">
    <location>
        <begin position="468"/>
        <end position="490"/>
    </location>
</feature>
<evidence type="ECO:0000256" key="10">
    <source>
        <dbReference type="PROSITE-ProRule" id="PRU10141"/>
    </source>
</evidence>
<keyword evidence="12" id="KW-0812">Transmembrane</keyword>
<feature type="compositionally biased region" description="Low complexity" evidence="11">
    <location>
        <begin position="644"/>
        <end position="661"/>
    </location>
</feature>
<name>A0ABR4N3Y2_9FUNG</name>
<dbReference type="PANTHER" id="PTHR48012">
    <property type="entry name" value="STERILE20-LIKE KINASE, ISOFORM B-RELATED"/>
    <property type="match status" value="1"/>
</dbReference>
<comment type="similarity">
    <text evidence="1">Belongs to the protein kinase superfamily. STE Ser/Thr protein kinase family. STE20 subfamily.</text>
</comment>
<keyword evidence="12" id="KW-0472">Membrane</keyword>
<keyword evidence="4" id="KW-0808">Transferase</keyword>
<dbReference type="InterPro" id="IPR050629">
    <property type="entry name" value="STE20/SPS1-PAK"/>
</dbReference>
<feature type="region of interest" description="Disordered" evidence="11">
    <location>
        <begin position="640"/>
        <end position="750"/>
    </location>
</feature>
<dbReference type="SUPFAM" id="SSF56112">
    <property type="entry name" value="Protein kinase-like (PK-like)"/>
    <property type="match status" value="1"/>
</dbReference>
<sequence>MLPAISRPYDPRTRLHVTPDLVWLAAPDSPADPAVSPRIADVLEPLGAGAHGTVLKARLVHSGAVVAIKRIPLLPAADRSPIDREVRLLRACKHPNLLPYYGAFVDAGCIMIITELCAAGSLADALKLTPDPFDDAEIAFVLWSALEGLAYLHERNIVHRDLKAANLLLTDTGVVKLADFGVAEKLSPAGAASGSLAGSPYWMSPEVITGLAYGPPADIWSLGITAIELAQGVPPLFHLHPVQAMAQIPFAPPPALDRPDARSTGLSALIAVCVAKDPLVRPAARALLVHPFLLRAKLASPRRSPLAARVERVLVARRSPPADNLASAAAASAAAVSPSRHTFAPSLARPASLGLDLMHAHVRDRSPVHHQQTAASQQHLQPFQAHQQQYQYQTHQQQHPLLSQHPLPQHQMHHHQPHQAMPQSHGRTWRRHSEGTATSSTYSSTASAAAAAAAAASASMSSLLGPSMAGGTVDSHHSASPARRSKLPRESIGAGMHMIADAFRALRNPASALDQALHAQGLIPTPPLLFDDQADTIVDESASSLVGLLAVPPAALELGRLVPRGDASPLAGFGAMPMALPSARGATFSSDTTLATDLASSVGAGAGATASAAGKPRGHAAMAAGAAGAALLARSVSPPPPPLLLLSPEPVRPSSRQTLLDTQDDDDDGGGGGGDLFGFDCHQRSGGLPMPLVPLAPSSSDSTELVDAGRSGDAGGWRRHAFDGDGGGDGDGDGEGDADGDRDDDACTTPPLQIRGFERRVQHARNRSVDRHGGDGRVLLGVHPSSLPDASVLGRGVPARRGEGGIHARGVGTRLARRNAVAAAATAAAATTAGAAASAGMKDGAQEGGPVVDRGRARAGMGHQRAASMPAGLVLTSPPPASVVRMRRRGVVRDALPAAPPVAMAVAVTSAGGDPAAPFAAPAAALADAPAAPETNPSSARPVARSASSSLVRVVLLMLVGPHNATADALRARLLATHAVYLAVIAVLLAGLFAA</sequence>
<dbReference type="CDD" id="cd05122">
    <property type="entry name" value="PKc_STE"/>
    <property type="match status" value="1"/>
</dbReference>
<keyword evidence="6" id="KW-0418">Kinase</keyword>
<evidence type="ECO:0000256" key="11">
    <source>
        <dbReference type="SAM" id="MobiDB-lite"/>
    </source>
</evidence>